<dbReference type="AlphaFoldDB" id="A0A4R5XEV2"/>
<proteinExistence type="predicted"/>
<dbReference type="GO" id="GO:0045505">
    <property type="term" value="F:dynein intermediate chain binding"/>
    <property type="evidence" value="ECO:0007669"/>
    <property type="project" value="TreeGrafter"/>
</dbReference>
<name>A0A4R5XEV2_9AGAM</name>
<dbReference type="PANTHER" id="PTHR21255:SF7">
    <property type="entry name" value="DYNEIN LIGHT CHAIN TCTEX-TYPE PROTEIN 2B"/>
    <property type="match status" value="1"/>
</dbReference>
<evidence type="ECO:0000313" key="3">
    <source>
        <dbReference type="Proteomes" id="UP000294933"/>
    </source>
</evidence>
<dbReference type="InterPro" id="IPR005334">
    <property type="entry name" value="Tctex-1-like"/>
</dbReference>
<dbReference type="OrthoDB" id="10260741at2759"/>
<reference evidence="2 3" key="1">
    <citation type="submission" date="2018-06" db="EMBL/GenBank/DDBJ databases">
        <title>A transcriptomic atlas of mushroom development highlights an independent origin of complex multicellularity.</title>
        <authorList>
            <consortium name="DOE Joint Genome Institute"/>
            <person name="Krizsan K."/>
            <person name="Almasi E."/>
            <person name="Merenyi Z."/>
            <person name="Sahu N."/>
            <person name="Viragh M."/>
            <person name="Koszo T."/>
            <person name="Mondo S."/>
            <person name="Kiss B."/>
            <person name="Balint B."/>
            <person name="Kues U."/>
            <person name="Barry K."/>
            <person name="Hegedus J.C."/>
            <person name="Henrissat B."/>
            <person name="Johnson J."/>
            <person name="Lipzen A."/>
            <person name="Ohm R."/>
            <person name="Nagy I."/>
            <person name="Pangilinan J."/>
            <person name="Yan J."/>
            <person name="Xiong Y."/>
            <person name="Grigoriev I.V."/>
            <person name="Hibbett D.S."/>
            <person name="Nagy L.G."/>
        </authorList>
    </citation>
    <scope>NUCLEOTIDE SEQUENCE [LARGE SCALE GENOMIC DNA]</scope>
    <source>
        <strain evidence="2 3">SZMC22713</strain>
    </source>
</reference>
<dbReference type="PANTHER" id="PTHR21255">
    <property type="entry name" value="T-COMPLEX-ASSOCIATED-TESTIS-EXPRESSED 1/ DYNEIN LIGHT CHAIN"/>
    <property type="match status" value="1"/>
</dbReference>
<dbReference type="GO" id="GO:0005868">
    <property type="term" value="C:cytoplasmic dynein complex"/>
    <property type="evidence" value="ECO:0007669"/>
    <property type="project" value="TreeGrafter"/>
</dbReference>
<accession>A0A4R5XEV2</accession>
<evidence type="ECO:0000313" key="2">
    <source>
        <dbReference type="EMBL" id="TDL29272.1"/>
    </source>
</evidence>
<keyword evidence="3" id="KW-1185">Reference proteome</keyword>
<dbReference type="CDD" id="cd21459">
    <property type="entry name" value="DLC-like_TCTEX1D2"/>
    <property type="match status" value="1"/>
</dbReference>
<protein>
    <recommendedName>
        <fullName evidence="4">Topoisomerase I damage affected protein 2</fullName>
    </recommendedName>
</protein>
<feature type="region of interest" description="Disordered" evidence="1">
    <location>
        <begin position="1"/>
        <end position="23"/>
    </location>
</feature>
<organism evidence="2 3">
    <name type="scientific">Rickenella mellea</name>
    <dbReference type="NCBI Taxonomy" id="50990"/>
    <lineage>
        <taxon>Eukaryota</taxon>
        <taxon>Fungi</taxon>
        <taxon>Dikarya</taxon>
        <taxon>Basidiomycota</taxon>
        <taxon>Agaricomycotina</taxon>
        <taxon>Agaricomycetes</taxon>
        <taxon>Hymenochaetales</taxon>
        <taxon>Rickenellaceae</taxon>
        <taxon>Rickenella</taxon>
    </lineage>
</organism>
<evidence type="ECO:0000256" key="1">
    <source>
        <dbReference type="SAM" id="MobiDB-lite"/>
    </source>
</evidence>
<gene>
    <name evidence="2" type="ORF">BD410DRAFT_12237</name>
</gene>
<sequence>MSGYGMRSPETPRSNASSPRPKFDSELLKGYIKKLLSSTLQGALWPQPKERDRTKAWCKEIGERVKERMLEIEPRGFKYIVLTRIDENAGQGGQANLVCHWEDSDTVAQEIYSNDSLICVCVAFAIRTV</sequence>
<dbReference type="Proteomes" id="UP000294933">
    <property type="component" value="Unassembled WGS sequence"/>
</dbReference>
<dbReference type="Gene3D" id="3.30.1140.40">
    <property type="entry name" value="Tctex-1"/>
    <property type="match status" value="1"/>
</dbReference>
<dbReference type="STRING" id="50990.A0A4R5XEV2"/>
<evidence type="ECO:0008006" key="4">
    <source>
        <dbReference type="Google" id="ProtNLM"/>
    </source>
</evidence>
<dbReference type="GO" id="GO:0007018">
    <property type="term" value="P:microtubule-based movement"/>
    <property type="evidence" value="ECO:0007669"/>
    <property type="project" value="TreeGrafter"/>
</dbReference>
<dbReference type="EMBL" id="ML170156">
    <property type="protein sequence ID" value="TDL29272.1"/>
    <property type="molecule type" value="Genomic_DNA"/>
</dbReference>
<dbReference type="GO" id="GO:0005737">
    <property type="term" value="C:cytoplasm"/>
    <property type="evidence" value="ECO:0007669"/>
    <property type="project" value="TreeGrafter"/>
</dbReference>
<dbReference type="VEuPathDB" id="FungiDB:BD410DRAFT_12237"/>
<dbReference type="Pfam" id="PF03645">
    <property type="entry name" value="Tctex-1"/>
    <property type="match status" value="1"/>
</dbReference>
<dbReference type="InterPro" id="IPR038586">
    <property type="entry name" value="Tctex-1-like_sf"/>
</dbReference>